<dbReference type="Proteomes" id="UP001165960">
    <property type="component" value="Unassembled WGS sequence"/>
</dbReference>
<organism evidence="1 2">
    <name type="scientific">Entomophthora muscae</name>
    <dbReference type="NCBI Taxonomy" id="34485"/>
    <lineage>
        <taxon>Eukaryota</taxon>
        <taxon>Fungi</taxon>
        <taxon>Fungi incertae sedis</taxon>
        <taxon>Zoopagomycota</taxon>
        <taxon>Entomophthoromycotina</taxon>
        <taxon>Entomophthoromycetes</taxon>
        <taxon>Entomophthorales</taxon>
        <taxon>Entomophthoraceae</taxon>
        <taxon>Entomophthora</taxon>
    </lineage>
</organism>
<proteinExistence type="predicted"/>
<dbReference type="EMBL" id="QTSX02006430">
    <property type="protein sequence ID" value="KAJ9054675.1"/>
    <property type="molecule type" value="Genomic_DNA"/>
</dbReference>
<sequence length="403" mass="46097">MNQVTMFSPLTLLPLTLKEKRGTYRQFSSTDNQTMAEIHQTISTQIVRSPSPISSPTDDLINRFRYSRKDFIVLHCRAPPKEACFETTVFAAYFDEPLTRWFCPRHKEQFSKNQSASSNPASDVAHSSNNEAFSNNTIVWKPANLLTQVGTQAIKAQPGISSEPRSLKTSIWNDIDPNSHTDKPTRHARSLTNDIPDSTDKEDLQPKKSQCDSSSEALSADSVSQHSPNLGPMQVTVIDPYISIPVSILNRDREGFIYVYSTTNTTADMPNHWQYYKIGSRMDIKRQNNRFLQRCLAVRQIRDRLNAANFRHLKRYKVSRPNLLKFYINNELMKNFFSQVTPQMDICNWCGGPHRDWYSLSVKGAAQLEKKYSIPLSASLPGWVYINTMIHQLVNFIESTDFS</sequence>
<keyword evidence="2" id="KW-1185">Reference proteome</keyword>
<evidence type="ECO:0000313" key="1">
    <source>
        <dbReference type="EMBL" id="KAJ9054675.1"/>
    </source>
</evidence>
<evidence type="ECO:0000313" key="2">
    <source>
        <dbReference type="Proteomes" id="UP001165960"/>
    </source>
</evidence>
<accession>A0ACC2RX88</accession>
<comment type="caution">
    <text evidence="1">The sequence shown here is derived from an EMBL/GenBank/DDBJ whole genome shotgun (WGS) entry which is preliminary data.</text>
</comment>
<reference evidence="1" key="1">
    <citation type="submission" date="2022-04" db="EMBL/GenBank/DDBJ databases">
        <title>Genome of the entomopathogenic fungus Entomophthora muscae.</title>
        <authorList>
            <person name="Elya C."/>
            <person name="Lovett B.R."/>
            <person name="Lee E."/>
            <person name="Macias A.M."/>
            <person name="Hajek A.E."/>
            <person name="De Bivort B.L."/>
            <person name="Kasson M.T."/>
            <person name="De Fine Licht H.H."/>
            <person name="Stajich J.E."/>
        </authorList>
    </citation>
    <scope>NUCLEOTIDE SEQUENCE</scope>
    <source>
        <strain evidence="1">Berkeley</strain>
    </source>
</reference>
<gene>
    <name evidence="1" type="ORF">DSO57_1011677</name>
</gene>
<protein>
    <submittedName>
        <fullName evidence="1">Uncharacterized protein</fullName>
    </submittedName>
</protein>
<name>A0ACC2RX88_9FUNG</name>